<proteinExistence type="inferred from homology"/>
<evidence type="ECO:0000313" key="3">
    <source>
        <dbReference type="EMBL" id="HIV74427.1"/>
    </source>
</evidence>
<evidence type="ECO:0000256" key="1">
    <source>
        <dbReference type="ARBA" id="ARBA00007435"/>
    </source>
</evidence>
<comment type="similarity">
    <text evidence="1">Belongs to the UPF0213 family.</text>
</comment>
<accession>A0A9D1TKI5</accession>
<dbReference type="InterPro" id="IPR050190">
    <property type="entry name" value="UPF0213_domain"/>
</dbReference>
<dbReference type="Pfam" id="PF01541">
    <property type="entry name" value="GIY-YIG"/>
    <property type="match status" value="1"/>
</dbReference>
<dbReference type="InterPro" id="IPR000305">
    <property type="entry name" value="GIY-YIG_endonuc"/>
</dbReference>
<gene>
    <name evidence="3" type="ORF">H9895_05015</name>
</gene>
<protein>
    <submittedName>
        <fullName evidence="3">GIY-YIG nuclease family protein</fullName>
    </submittedName>
</protein>
<evidence type="ECO:0000259" key="2">
    <source>
        <dbReference type="PROSITE" id="PS50164"/>
    </source>
</evidence>
<reference evidence="3" key="2">
    <citation type="submission" date="2021-04" db="EMBL/GenBank/DDBJ databases">
        <authorList>
            <person name="Gilroy R."/>
        </authorList>
    </citation>
    <scope>NUCLEOTIDE SEQUENCE</scope>
    <source>
        <strain evidence="3">CHK169-2315</strain>
    </source>
</reference>
<dbReference type="CDD" id="cd10456">
    <property type="entry name" value="GIY-YIG_UPF0213"/>
    <property type="match status" value="1"/>
</dbReference>
<dbReference type="InterPro" id="IPR035901">
    <property type="entry name" value="GIY-YIG_endonuc_sf"/>
</dbReference>
<dbReference type="AlphaFoldDB" id="A0A9D1TKI5"/>
<name>A0A9D1TKI5_9BACI</name>
<reference evidence="3" key="1">
    <citation type="journal article" date="2021" name="PeerJ">
        <title>Extensive microbial diversity within the chicken gut microbiome revealed by metagenomics and culture.</title>
        <authorList>
            <person name="Gilroy R."/>
            <person name="Ravi A."/>
            <person name="Getino M."/>
            <person name="Pursley I."/>
            <person name="Horton D.L."/>
            <person name="Alikhan N.F."/>
            <person name="Baker D."/>
            <person name="Gharbi K."/>
            <person name="Hall N."/>
            <person name="Watson M."/>
            <person name="Adriaenssens E.M."/>
            <person name="Foster-Nyarko E."/>
            <person name="Jarju S."/>
            <person name="Secka A."/>
            <person name="Antonio M."/>
            <person name="Oren A."/>
            <person name="Chaudhuri R.R."/>
            <person name="La Ragione R."/>
            <person name="Hildebrand F."/>
            <person name="Pallen M.J."/>
        </authorList>
    </citation>
    <scope>NUCLEOTIDE SEQUENCE</scope>
    <source>
        <strain evidence="3">CHK169-2315</strain>
    </source>
</reference>
<dbReference type="Proteomes" id="UP000823937">
    <property type="component" value="Unassembled WGS sequence"/>
</dbReference>
<dbReference type="PROSITE" id="PS50164">
    <property type="entry name" value="GIY_YIG"/>
    <property type="match status" value="1"/>
</dbReference>
<dbReference type="SUPFAM" id="SSF82771">
    <property type="entry name" value="GIY-YIG endonuclease"/>
    <property type="match status" value="1"/>
</dbReference>
<sequence>MENDHFVYILQCKDDTLYTGYAVDVEKRLKVHESGKGAKYTRGRGPFEVVYVEQCSSKSAALKREYEIKKLRREEKEIMIQQYEKGEKT</sequence>
<evidence type="ECO:0000313" key="4">
    <source>
        <dbReference type="Proteomes" id="UP000823937"/>
    </source>
</evidence>
<organism evidence="3 4">
    <name type="scientific">Candidatus Pseudogracilibacillus intestinigallinarum</name>
    <dbReference type="NCBI Taxonomy" id="2838742"/>
    <lineage>
        <taxon>Bacteria</taxon>
        <taxon>Bacillati</taxon>
        <taxon>Bacillota</taxon>
        <taxon>Bacilli</taxon>
        <taxon>Bacillales</taxon>
        <taxon>Bacillaceae</taxon>
        <taxon>Pseudogracilibacillus</taxon>
    </lineage>
</organism>
<dbReference type="PANTHER" id="PTHR34477:SF1">
    <property type="entry name" value="UPF0213 PROTEIN YHBQ"/>
    <property type="match status" value="1"/>
</dbReference>
<feature type="domain" description="GIY-YIG" evidence="2">
    <location>
        <begin position="3"/>
        <end position="78"/>
    </location>
</feature>
<dbReference type="EMBL" id="DXHX01000073">
    <property type="protein sequence ID" value="HIV74427.1"/>
    <property type="molecule type" value="Genomic_DNA"/>
</dbReference>
<dbReference type="Gene3D" id="3.40.1440.10">
    <property type="entry name" value="GIY-YIG endonuclease"/>
    <property type="match status" value="1"/>
</dbReference>
<dbReference type="PANTHER" id="PTHR34477">
    <property type="entry name" value="UPF0213 PROTEIN YHBQ"/>
    <property type="match status" value="1"/>
</dbReference>
<comment type="caution">
    <text evidence="3">The sequence shown here is derived from an EMBL/GenBank/DDBJ whole genome shotgun (WGS) entry which is preliminary data.</text>
</comment>